<organism evidence="1 2">
    <name type="scientific">Racocetra persica</name>
    <dbReference type="NCBI Taxonomy" id="160502"/>
    <lineage>
        <taxon>Eukaryota</taxon>
        <taxon>Fungi</taxon>
        <taxon>Fungi incertae sedis</taxon>
        <taxon>Mucoromycota</taxon>
        <taxon>Glomeromycotina</taxon>
        <taxon>Glomeromycetes</taxon>
        <taxon>Diversisporales</taxon>
        <taxon>Gigasporaceae</taxon>
        <taxon>Racocetra</taxon>
    </lineage>
</organism>
<gene>
    <name evidence="1" type="ORF">RPERSI_LOCUS22487</name>
</gene>
<proteinExistence type="predicted"/>
<reference evidence="1" key="1">
    <citation type="submission" date="2021-06" db="EMBL/GenBank/DDBJ databases">
        <authorList>
            <person name="Kallberg Y."/>
            <person name="Tangrot J."/>
            <person name="Rosling A."/>
        </authorList>
    </citation>
    <scope>NUCLEOTIDE SEQUENCE</scope>
    <source>
        <strain evidence="1">MA461A</strain>
    </source>
</reference>
<evidence type="ECO:0000313" key="1">
    <source>
        <dbReference type="EMBL" id="CAG8807896.1"/>
    </source>
</evidence>
<comment type="caution">
    <text evidence="1">The sequence shown here is derived from an EMBL/GenBank/DDBJ whole genome shotgun (WGS) entry which is preliminary data.</text>
</comment>
<name>A0ACA9RT68_9GLOM</name>
<protein>
    <submittedName>
        <fullName evidence="1">29254_t:CDS:1</fullName>
    </submittedName>
</protein>
<dbReference type="EMBL" id="CAJVQC010068191">
    <property type="protein sequence ID" value="CAG8807896.1"/>
    <property type="molecule type" value="Genomic_DNA"/>
</dbReference>
<accession>A0ACA9RT68</accession>
<feature type="non-terminal residue" evidence="1">
    <location>
        <position position="1"/>
    </location>
</feature>
<evidence type="ECO:0000313" key="2">
    <source>
        <dbReference type="Proteomes" id="UP000789920"/>
    </source>
</evidence>
<keyword evidence="2" id="KW-1185">Reference proteome</keyword>
<sequence length="179" mass="21358">LGEHKSKKKCHDEKIQKTEQLNELKKEKEKLENDLSKVKNKSDSEKIIKKLEEQMKKLRREMLFHFRSCCEEMEKIQKKKRTCSGCRKVENEKKLKNPLRHVCLVNKAIDKPQLILLTRNLVCRYDNKDNFASFFDDKRKKIKKKMLRGKGKEISDIKFYSSWKIVGVSKALENTQKEE</sequence>
<dbReference type="Proteomes" id="UP000789920">
    <property type="component" value="Unassembled WGS sequence"/>
</dbReference>